<evidence type="ECO:0000313" key="2">
    <source>
        <dbReference type="EMBL" id="VFU63760.1"/>
    </source>
</evidence>
<feature type="compositionally biased region" description="Basic residues" evidence="1">
    <location>
        <begin position="74"/>
        <end position="86"/>
    </location>
</feature>
<dbReference type="AlphaFoldDB" id="A0A6N2NCD8"/>
<feature type="region of interest" description="Disordered" evidence="1">
    <location>
        <begin position="70"/>
        <end position="92"/>
    </location>
</feature>
<protein>
    <submittedName>
        <fullName evidence="2">Uncharacterized protein</fullName>
    </submittedName>
</protein>
<proteinExistence type="predicted"/>
<gene>
    <name evidence="2" type="ORF">SVIM_LOCUS486241</name>
</gene>
<sequence length="112" mass="12642">MPPPWSPTIALVRVQALLKHPQAEANPSLSRSSDSKYSHHFQATSPVSVLESAGSSCSTENATAYYPKFVAPVRRPRSKQQPRRRTFPFNPHACASKKFYRLHSSDNQNYRT</sequence>
<reference evidence="2" key="1">
    <citation type="submission" date="2019-03" db="EMBL/GenBank/DDBJ databases">
        <authorList>
            <person name="Mank J."/>
            <person name="Almeida P."/>
        </authorList>
    </citation>
    <scope>NUCLEOTIDE SEQUENCE</scope>
    <source>
        <strain evidence="2">78183</strain>
    </source>
</reference>
<name>A0A6N2NCD8_SALVM</name>
<organism evidence="2">
    <name type="scientific">Salix viminalis</name>
    <name type="common">Common osier</name>
    <name type="synonym">Basket willow</name>
    <dbReference type="NCBI Taxonomy" id="40686"/>
    <lineage>
        <taxon>Eukaryota</taxon>
        <taxon>Viridiplantae</taxon>
        <taxon>Streptophyta</taxon>
        <taxon>Embryophyta</taxon>
        <taxon>Tracheophyta</taxon>
        <taxon>Spermatophyta</taxon>
        <taxon>Magnoliopsida</taxon>
        <taxon>eudicotyledons</taxon>
        <taxon>Gunneridae</taxon>
        <taxon>Pentapetalae</taxon>
        <taxon>rosids</taxon>
        <taxon>fabids</taxon>
        <taxon>Malpighiales</taxon>
        <taxon>Salicaceae</taxon>
        <taxon>Saliceae</taxon>
        <taxon>Salix</taxon>
    </lineage>
</organism>
<evidence type="ECO:0000256" key="1">
    <source>
        <dbReference type="SAM" id="MobiDB-lite"/>
    </source>
</evidence>
<dbReference type="EMBL" id="CAADRP010002220">
    <property type="protein sequence ID" value="VFU63760.1"/>
    <property type="molecule type" value="Genomic_DNA"/>
</dbReference>
<accession>A0A6N2NCD8</accession>